<name>A0ABR9VS70_9SYNC</name>
<dbReference type="RefSeq" id="WP_190595740.1">
    <property type="nucleotide sequence ID" value="NZ_JADEVV010000025.1"/>
</dbReference>
<evidence type="ECO:0000313" key="3">
    <source>
        <dbReference type="EMBL" id="MBE9254202.1"/>
    </source>
</evidence>
<dbReference type="PIRSF" id="PIRSF037221">
    <property type="entry name" value="DUF1517"/>
    <property type="match status" value="1"/>
</dbReference>
<dbReference type="Proteomes" id="UP000658720">
    <property type="component" value="Unassembled WGS sequence"/>
</dbReference>
<feature type="region of interest" description="Disordered" evidence="1">
    <location>
        <begin position="46"/>
        <end position="73"/>
    </location>
</feature>
<evidence type="ECO:0000313" key="4">
    <source>
        <dbReference type="Proteomes" id="UP000658720"/>
    </source>
</evidence>
<dbReference type="PANTHER" id="PTHR33975:SF2">
    <property type="entry name" value="MYELIN-ASSOCIATED OLIGODENDROCYTE BASIC PROTEIN"/>
    <property type="match status" value="1"/>
</dbReference>
<protein>
    <submittedName>
        <fullName evidence="3">DUF1517 domain-containing protein</fullName>
    </submittedName>
</protein>
<feature type="compositionally biased region" description="Low complexity" evidence="1">
    <location>
        <begin position="58"/>
        <end position="72"/>
    </location>
</feature>
<organism evidence="3 4">
    <name type="scientific">Synechocystis salina LEGE 00031</name>
    <dbReference type="NCBI Taxonomy" id="1828736"/>
    <lineage>
        <taxon>Bacteria</taxon>
        <taxon>Bacillati</taxon>
        <taxon>Cyanobacteriota</taxon>
        <taxon>Cyanophyceae</taxon>
        <taxon>Synechococcales</taxon>
        <taxon>Merismopediaceae</taxon>
        <taxon>Synechocystis</taxon>
    </lineage>
</organism>
<keyword evidence="2" id="KW-0812">Transmembrane</keyword>
<feature type="transmembrane region" description="Helical" evidence="2">
    <location>
        <begin position="20"/>
        <end position="39"/>
    </location>
</feature>
<sequence length="334" mass="34941">MLKMLKNLPLPKNITWRSVWVRGTSVVIIFVLAFTLVFTPTFSAEARRSGGRIGGGSFRAPSRSAPSRSYSSPGGGSYRSGGAYGGGGFGFPFIIPFFGFGGGFGGIFGILVMIAIANVVINAIRNGGGGSGEGGGALAGNDPQVGIGQIQVGLLASAKELKKELDELALSADTGTANGRSLVLQEATLALLRHPEYWVYGSSQSDKVRLSAAEAAFNQLALTERSKFTDETLSNFNNQLRQGGRAPAIGGDSPDAVPDGAGEYILVTIIAAALGNLTLPEVNDSSQLKQSLQTLGGISSDRLLAIEVLWTPQEEGDTLTSNDIISEYPELRLV</sequence>
<feature type="transmembrane region" description="Helical" evidence="2">
    <location>
        <begin position="93"/>
        <end position="121"/>
    </location>
</feature>
<reference evidence="3 4" key="1">
    <citation type="submission" date="2020-10" db="EMBL/GenBank/DDBJ databases">
        <authorList>
            <person name="Castelo-Branco R."/>
            <person name="Eusebio N."/>
            <person name="Adriana R."/>
            <person name="Vieira A."/>
            <person name="Brugerolle De Fraissinette N."/>
            <person name="Rezende De Castro R."/>
            <person name="Schneider M.P."/>
            <person name="Vasconcelos V."/>
            <person name="Leao P.N."/>
        </authorList>
    </citation>
    <scope>NUCLEOTIDE SEQUENCE [LARGE SCALE GENOMIC DNA]</scope>
    <source>
        <strain evidence="3 4">LEGE 00031</strain>
    </source>
</reference>
<dbReference type="EMBL" id="JADEVV010000025">
    <property type="protein sequence ID" value="MBE9254202.1"/>
    <property type="molecule type" value="Genomic_DNA"/>
</dbReference>
<dbReference type="Pfam" id="PF07466">
    <property type="entry name" value="DUF1517"/>
    <property type="match status" value="1"/>
</dbReference>
<keyword evidence="2" id="KW-1133">Transmembrane helix</keyword>
<evidence type="ECO:0000256" key="1">
    <source>
        <dbReference type="SAM" id="MobiDB-lite"/>
    </source>
</evidence>
<proteinExistence type="predicted"/>
<gene>
    <name evidence="3" type="ORF">IQ217_10180</name>
</gene>
<evidence type="ECO:0000256" key="2">
    <source>
        <dbReference type="SAM" id="Phobius"/>
    </source>
</evidence>
<comment type="caution">
    <text evidence="3">The sequence shown here is derived from an EMBL/GenBank/DDBJ whole genome shotgun (WGS) entry which is preliminary data.</text>
</comment>
<dbReference type="PANTHER" id="PTHR33975">
    <property type="entry name" value="MYELIN-ASSOCIATED OLIGODENDROCYTE BASIC PROTEIN"/>
    <property type="match status" value="1"/>
</dbReference>
<keyword evidence="2" id="KW-0472">Membrane</keyword>
<keyword evidence="4" id="KW-1185">Reference proteome</keyword>
<accession>A0ABR9VS70</accession>
<dbReference type="InterPro" id="IPR010903">
    <property type="entry name" value="DUF1517"/>
</dbReference>
<dbReference type="InterPro" id="IPR053023">
    <property type="entry name" value="FLAP_modulator"/>
</dbReference>